<evidence type="ECO:0000256" key="6">
    <source>
        <dbReference type="SAM" id="Phobius"/>
    </source>
</evidence>
<feature type="transmembrane region" description="Helical" evidence="6">
    <location>
        <begin position="413"/>
        <end position="432"/>
    </location>
</feature>
<dbReference type="PANTHER" id="PTHR24421">
    <property type="entry name" value="NITRATE/NITRITE SENSOR PROTEIN NARX-RELATED"/>
    <property type="match status" value="1"/>
</dbReference>
<accession>A0ABS5PB58</accession>
<name>A0ABS5PB58_9FLAO</name>
<evidence type="ECO:0000313" key="8">
    <source>
        <dbReference type="EMBL" id="MBS7231543.1"/>
    </source>
</evidence>
<feature type="domain" description="Histidine kinase/HSP90-like ATPase" evidence="7">
    <location>
        <begin position="582"/>
        <end position="668"/>
    </location>
</feature>
<evidence type="ECO:0000256" key="1">
    <source>
        <dbReference type="ARBA" id="ARBA00000085"/>
    </source>
</evidence>
<dbReference type="InterPro" id="IPR050482">
    <property type="entry name" value="Sensor_HK_TwoCompSys"/>
</dbReference>
<reference evidence="8 9" key="1">
    <citation type="journal article" date="2018" name="Int. J. Syst. Evol. Microbiol.">
        <title>Flavobacterium chryseum sp. nov. and Flavobacterium psychroterrae sp. nov., novel environmental bacteria isolated from Antarctica.</title>
        <authorList>
            <person name="Kralova S."/>
            <person name="Svec P."/>
            <person name="Busse H.J."/>
            <person name="Stankova E."/>
            <person name="Vaczi P."/>
            <person name="Sedlacek I."/>
        </authorList>
    </citation>
    <scope>NUCLEOTIDE SEQUENCE [LARGE SCALE GENOMIC DNA]</scope>
    <source>
        <strain evidence="8 9">CCM 8827</strain>
    </source>
</reference>
<dbReference type="GO" id="GO:0005524">
    <property type="term" value="F:ATP binding"/>
    <property type="evidence" value="ECO:0007669"/>
    <property type="project" value="UniProtKB-KW"/>
</dbReference>
<dbReference type="CDD" id="cd16917">
    <property type="entry name" value="HATPase_UhpB-NarQ-NarX-like"/>
    <property type="match status" value="1"/>
</dbReference>
<dbReference type="SUPFAM" id="SSF55874">
    <property type="entry name" value="ATPase domain of HSP90 chaperone/DNA topoisomerase II/histidine kinase"/>
    <property type="match status" value="1"/>
</dbReference>
<protein>
    <recommendedName>
        <fullName evidence="2">histidine kinase</fullName>
        <ecNumber evidence="2">2.7.13.3</ecNumber>
    </recommendedName>
</protein>
<proteinExistence type="predicted"/>
<dbReference type="InterPro" id="IPR036890">
    <property type="entry name" value="HATPase_C_sf"/>
</dbReference>
<dbReference type="InterPro" id="IPR003594">
    <property type="entry name" value="HATPase_dom"/>
</dbReference>
<keyword evidence="8" id="KW-0067">ATP-binding</keyword>
<keyword evidence="6" id="KW-0812">Transmembrane</keyword>
<dbReference type="InterPro" id="IPR019734">
    <property type="entry name" value="TPR_rpt"/>
</dbReference>
<dbReference type="PROSITE" id="PS51257">
    <property type="entry name" value="PROKAR_LIPOPROTEIN"/>
    <property type="match status" value="1"/>
</dbReference>
<keyword evidence="6" id="KW-1133">Transmembrane helix</keyword>
<evidence type="ECO:0000313" key="9">
    <source>
        <dbReference type="Proteomes" id="UP000722625"/>
    </source>
</evidence>
<evidence type="ECO:0000256" key="3">
    <source>
        <dbReference type="ARBA" id="ARBA00022679"/>
    </source>
</evidence>
<dbReference type="PANTHER" id="PTHR24421:SF10">
    <property type="entry name" value="NITRATE_NITRITE SENSOR PROTEIN NARQ"/>
    <property type="match status" value="1"/>
</dbReference>
<dbReference type="SMART" id="SM00028">
    <property type="entry name" value="TPR"/>
    <property type="match status" value="3"/>
</dbReference>
<keyword evidence="6" id="KW-0472">Membrane</keyword>
<comment type="caution">
    <text evidence="8">The sequence shown here is derived from an EMBL/GenBank/DDBJ whole genome shotgun (WGS) entry which is preliminary data.</text>
</comment>
<keyword evidence="9" id="KW-1185">Reference proteome</keyword>
<dbReference type="InterPro" id="IPR011990">
    <property type="entry name" value="TPR-like_helical_dom_sf"/>
</dbReference>
<dbReference type="SUPFAM" id="SSF48452">
    <property type="entry name" value="TPR-like"/>
    <property type="match status" value="2"/>
</dbReference>
<organism evidence="8 9">
    <name type="scientific">Flavobacterium psychroterrae</name>
    <dbReference type="NCBI Taxonomy" id="2133767"/>
    <lineage>
        <taxon>Bacteria</taxon>
        <taxon>Pseudomonadati</taxon>
        <taxon>Bacteroidota</taxon>
        <taxon>Flavobacteriia</taxon>
        <taxon>Flavobacteriales</taxon>
        <taxon>Flavobacteriaceae</taxon>
        <taxon>Flavobacterium</taxon>
    </lineage>
</organism>
<evidence type="ECO:0000256" key="2">
    <source>
        <dbReference type="ARBA" id="ARBA00012438"/>
    </source>
</evidence>
<dbReference type="EC" id="2.7.13.3" evidence="2"/>
<gene>
    <name evidence="8" type="ORF">KHA90_10965</name>
</gene>
<dbReference type="Gene3D" id="1.25.40.10">
    <property type="entry name" value="Tetratricopeptide repeat domain"/>
    <property type="match status" value="2"/>
</dbReference>
<dbReference type="Proteomes" id="UP000722625">
    <property type="component" value="Unassembled WGS sequence"/>
</dbReference>
<dbReference type="Pfam" id="PF02518">
    <property type="entry name" value="HATPase_c"/>
    <property type="match status" value="1"/>
</dbReference>
<dbReference type="Gene3D" id="3.30.565.10">
    <property type="entry name" value="Histidine kinase-like ATPase, C-terminal domain"/>
    <property type="match status" value="1"/>
</dbReference>
<comment type="catalytic activity">
    <reaction evidence="1">
        <text>ATP + protein L-histidine = ADP + protein N-phospho-L-histidine.</text>
        <dbReference type="EC" id="2.7.13.3"/>
    </reaction>
</comment>
<dbReference type="EMBL" id="JAGYVZ010000009">
    <property type="protein sequence ID" value="MBS7231543.1"/>
    <property type="molecule type" value="Genomic_DNA"/>
</dbReference>
<sequence length="669" mass="77930">MSKSNYPLKNHTRIIICLFLLLSFFSCKKNEVILFDKAHIDNLSENKKEYYLDSIVDLLKSKKNDSVTRNLYLNIASEYYYINNTNKSLSASLKALNLSKLANDSIRMAKASYFVGDCYENSKKDSAYFYYLKAEKLYYAVDDYDNVAKMLFNKGHVLFYDGNYVESEIQVSKALQYLKKSGNYQLLYSCYTLMGNCLEKLVNYNEALRYHNLALGEIKKMKINDSINNYNIISIINICNLYDLQGQYSKSIKELEALVSKDLRKKRPRLYANVLSNLAYSKMKSGDYKNVESMFAESLKIVDSIGVESDILYKKIYIGQYFLTQSDTVKSIKNLKDAHTIAIKINNSNEVLTSLKLLSEIDKKNSLAYTNEYIKLSDSINYVQKNADDKYARIEYETSRIEDENKILTKTNFYILIISFALILLLLVILILRYSKYKNKELQFLNKQKLANEEIYLLLMEQHEKINNAKENEKSKIAKELHDGIMNRIYGVRMNLGFFNTKCDKEIIEKRKLYIFELQNIENEIRTISHDLSQNNFFDGNDFNILLLNLIENQKDISNTQFKYINNEELDWESIQNIYKINLYRIIQEAILNINKYADASNCEIKFHKIKNNLLKMTIIDDGKGFDLKVNSNGIGLNNIKERTEFLKGNFNIESNLGAGTKIEVSFKF</sequence>
<keyword evidence="3" id="KW-0808">Transferase</keyword>
<evidence type="ECO:0000256" key="4">
    <source>
        <dbReference type="ARBA" id="ARBA00022777"/>
    </source>
</evidence>
<keyword evidence="4" id="KW-0418">Kinase</keyword>
<keyword evidence="5" id="KW-0902">Two-component regulatory system</keyword>
<evidence type="ECO:0000259" key="7">
    <source>
        <dbReference type="Pfam" id="PF02518"/>
    </source>
</evidence>
<keyword evidence="8" id="KW-0547">Nucleotide-binding</keyword>
<evidence type="ECO:0000256" key="5">
    <source>
        <dbReference type="ARBA" id="ARBA00023012"/>
    </source>
</evidence>